<name>J3M3U1_ORYBR</name>
<reference evidence="1" key="1">
    <citation type="journal article" date="2013" name="Nat. Commun.">
        <title>Whole-genome sequencing of Oryza brachyantha reveals mechanisms underlying Oryza genome evolution.</title>
        <authorList>
            <person name="Chen J."/>
            <person name="Huang Q."/>
            <person name="Gao D."/>
            <person name="Wang J."/>
            <person name="Lang Y."/>
            <person name="Liu T."/>
            <person name="Li B."/>
            <person name="Bai Z."/>
            <person name="Luis Goicoechea J."/>
            <person name="Liang C."/>
            <person name="Chen C."/>
            <person name="Zhang W."/>
            <person name="Sun S."/>
            <person name="Liao Y."/>
            <person name="Zhang X."/>
            <person name="Yang L."/>
            <person name="Song C."/>
            <person name="Wang M."/>
            <person name="Shi J."/>
            <person name="Liu G."/>
            <person name="Liu J."/>
            <person name="Zhou H."/>
            <person name="Zhou W."/>
            <person name="Yu Q."/>
            <person name="An N."/>
            <person name="Chen Y."/>
            <person name="Cai Q."/>
            <person name="Wang B."/>
            <person name="Liu B."/>
            <person name="Min J."/>
            <person name="Huang Y."/>
            <person name="Wu H."/>
            <person name="Li Z."/>
            <person name="Zhang Y."/>
            <person name="Yin Y."/>
            <person name="Song W."/>
            <person name="Jiang J."/>
            <person name="Jackson S.A."/>
            <person name="Wing R.A."/>
            <person name="Wang J."/>
            <person name="Chen M."/>
        </authorList>
    </citation>
    <scope>NUCLEOTIDE SEQUENCE [LARGE SCALE GENOMIC DNA]</scope>
    <source>
        <strain evidence="1">cv. IRGC 101232</strain>
    </source>
</reference>
<evidence type="ECO:0000313" key="2">
    <source>
        <dbReference type="Proteomes" id="UP000006038"/>
    </source>
</evidence>
<evidence type="ECO:0000313" key="1">
    <source>
        <dbReference type="EnsemblPlants" id="OB05G12650.1"/>
    </source>
</evidence>
<organism evidence="1">
    <name type="scientific">Oryza brachyantha</name>
    <name type="common">malo sina</name>
    <dbReference type="NCBI Taxonomy" id="4533"/>
    <lineage>
        <taxon>Eukaryota</taxon>
        <taxon>Viridiplantae</taxon>
        <taxon>Streptophyta</taxon>
        <taxon>Embryophyta</taxon>
        <taxon>Tracheophyta</taxon>
        <taxon>Spermatophyta</taxon>
        <taxon>Magnoliopsida</taxon>
        <taxon>Liliopsida</taxon>
        <taxon>Poales</taxon>
        <taxon>Poaceae</taxon>
        <taxon>BOP clade</taxon>
        <taxon>Oryzoideae</taxon>
        <taxon>Oryzeae</taxon>
        <taxon>Oryzinae</taxon>
        <taxon>Oryza</taxon>
    </lineage>
</organism>
<keyword evidence="2" id="KW-1185">Reference proteome</keyword>
<dbReference type="EnsemblPlants" id="OB05G12650.1">
    <property type="protein sequence ID" value="OB05G12650.1"/>
    <property type="gene ID" value="OB05G12650"/>
</dbReference>
<accession>J3M3U1</accession>
<proteinExistence type="predicted"/>
<sequence>MDMEEVRACRDLGLELPSDCTVEIQCYGLSATSSPTHTASATCSCCSSAAASPSVSSPGTYGTCIHACRRHISYLLLLLIPSWFLHAQINSNQQKKKICTSTTTSS</sequence>
<dbReference type="Gramene" id="OB05G12650.1">
    <property type="protein sequence ID" value="OB05G12650.1"/>
    <property type="gene ID" value="OB05G12650"/>
</dbReference>
<reference evidence="1" key="2">
    <citation type="submission" date="2013-04" db="UniProtKB">
        <authorList>
            <consortium name="EnsemblPlants"/>
        </authorList>
    </citation>
    <scope>IDENTIFICATION</scope>
</reference>
<protein>
    <submittedName>
        <fullName evidence="1">Uncharacterized protein</fullName>
    </submittedName>
</protein>
<dbReference type="Proteomes" id="UP000006038">
    <property type="component" value="Chromosome 5"/>
</dbReference>
<dbReference type="AlphaFoldDB" id="J3M3U1"/>
<dbReference type="HOGENOM" id="CLU_2227298_0_0_1"/>